<dbReference type="GO" id="GO:0004488">
    <property type="term" value="F:methylenetetrahydrofolate dehydrogenase (NADP+) activity"/>
    <property type="evidence" value="ECO:0007669"/>
    <property type="project" value="UniProtKB-UniRule"/>
</dbReference>
<comment type="pathway">
    <text evidence="1 12">One-carbon metabolism; tetrahydrofolate interconversion.</text>
</comment>
<dbReference type="Gene3D" id="3.40.50.720">
    <property type="entry name" value="NAD(P)-binding Rossmann-like Domain"/>
    <property type="match status" value="1"/>
</dbReference>
<organism evidence="15 16">
    <name type="scientific">Candidatus Phycorickettsia trachydisci</name>
    <dbReference type="NCBI Taxonomy" id="2115978"/>
    <lineage>
        <taxon>Bacteria</taxon>
        <taxon>Pseudomonadati</taxon>
        <taxon>Pseudomonadota</taxon>
        <taxon>Alphaproteobacteria</taxon>
        <taxon>Rickettsiales</taxon>
        <taxon>Rickettsiaceae</taxon>
        <taxon>Candidatus Phycorickettsia</taxon>
    </lineage>
</organism>
<dbReference type="Proteomes" id="UP000241762">
    <property type="component" value="Chromosome"/>
</dbReference>
<dbReference type="GO" id="GO:0005829">
    <property type="term" value="C:cytosol"/>
    <property type="evidence" value="ECO:0007669"/>
    <property type="project" value="TreeGrafter"/>
</dbReference>
<dbReference type="PRINTS" id="PR00085">
    <property type="entry name" value="THFDHDRGNASE"/>
</dbReference>
<evidence type="ECO:0000256" key="12">
    <source>
        <dbReference type="HAMAP-Rule" id="MF_01576"/>
    </source>
</evidence>
<dbReference type="EC" id="3.5.4.9" evidence="12"/>
<evidence type="ECO:0000256" key="10">
    <source>
        <dbReference type="ARBA" id="ARBA00023167"/>
    </source>
</evidence>
<dbReference type="Pfam" id="PF00763">
    <property type="entry name" value="THF_DHG_CYH"/>
    <property type="match status" value="1"/>
</dbReference>
<dbReference type="GO" id="GO:0004477">
    <property type="term" value="F:methenyltetrahydrofolate cyclohydrolase activity"/>
    <property type="evidence" value="ECO:0007669"/>
    <property type="project" value="UniProtKB-UniRule"/>
</dbReference>
<dbReference type="Gene3D" id="3.40.50.10860">
    <property type="entry name" value="Leucine Dehydrogenase, chain A, domain 1"/>
    <property type="match status" value="1"/>
</dbReference>
<dbReference type="GO" id="GO:0035999">
    <property type="term" value="P:tetrahydrofolate interconversion"/>
    <property type="evidence" value="ECO:0007669"/>
    <property type="project" value="UniProtKB-UniRule"/>
</dbReference>
<evidence type="ECO:0000313" key="15">
    <source>
        <dbReference type="EMBL" id="AVP87591.1"/>
    </source>
</evidence>
<protein>
    <recommendedName>
        <fullName evidence="12">Bifunctional protein FolD</fullName>
    </recommendedName>
    <domain>
        <recommendedName>
            <fullName evidence="12">Methylenetetrahydrofolate dehydrogenase</fullName>
            <ecNumber evidence="12">1.5.1.5</ecNumber>
        </recommendedName>
    </domain>
    <domain>
        <recommendedName>
            <fullName evidence="12">Methenyltetrahydrofolate cyclohydrolase</fullName>
            <ecNumber evidence="12">3.5.4.9</ecNumber>
        </recommendedName>
    </domain>
</protein>
<dbReference type="KEGG" id="ptc:phytr_6500"/>
<evidence type="ECO:0000256" key="7">
    <source>
        <dbReference type="ARBA" id="ARBA00022857"/>
    </source>
</evidence>
<keyword evidence="11 12" id="KW-0511">Multifunctional enzyme</keyword>
<feature type="domain" description="Tetrahydrofolate dehydrogenase/cyclohydrolase NAD(P)-binding" evidence="14">
    <location>
        <begin position="147"/>
        <end position="289"/>
    </location>
</feature>
<comment type="function">
    <text evidence="12">Catalyzes the oxidation of 5,10-methylenetetrahydrofolate to 5,10-methenyltetrahydrofolate and then the hydrolysis of 5,10-methenyltetrahydrofolate to 10-formyltetrahydrofolate.</text>
</comment>
<evidence type="ECO:0000259" key="13">
    <source>
        <dbReference type="Pfam" id="PF00763"/>
    </source>
</evidence>
<comment type="catalytic activity">
    <reaction evidence="12">
        <text>(6R)-5,10-methylene-5,6,7,8-tetrahydrofolate + NADP(+) = (6R)-5,10-methenyltetrahydrofolate + NADPH</text>
        <dbReference type="Rhea" id="RHEA:22812"/>
        <dbReference type="ChEBI" id="CHEBI:15636"/>
        <dbReference type="ChEBI" id="CHEBI:57455"/>
        <dbReference type="ChEBI" id="CHEBI:57783"/>
        <dbReference type="ChEBI" id="CHEBI:58349"/>
        <dbReference type="EC" id="1.5.1.5"/>
    </reaction>
</comment>
<dbReference type="EC" id="1.5.1.5" evidence="12"/>
<evidence type="ECO:0000256" key="4">
    <source>
        <dbReference type="ARBA" id="ARBA00022605"/>
    </source>
</evidence>
<dbReference type="SUPFAM" id="SSF53223">
    <property type="entry name" value="Aminoacid dehydrogenase-like, N-terminal domain"/>
    <property type="match status" value="1"/>
</dbReference>
<keyword evidence="4 12" id="KW-0028">Amino-acid biosynthesis</keyword>
<keyword evidence="6 12" id="KW-0378">Hydrolase</keyword>
<dbReference type="GO" id="GO:0009086">
    <property type="term" value="P:methionine biosynthetic process"/>
    <property type="evidence" value="ECO:0007669"/>
    <property type="project" value="UniProtKB-KW"/>
</dbReference>
<evidence type="ECO:0000256" key="6">
    <source>
        <dbReference type="ARBA" id="ARBA00022801"/>
    </source>
</evidence>
<dbReference type="FunFam" id="3.40.50.10860:FF:000005">
    <property type="entry name" value="C-1-tetrahydrofolate synthase, cytoplasmic, putative"/>
    <property type="match status" value="1"/>
</dbReference>
<dbReference type="PANTHER" id="PTHR48099:SF5">
    <property type="entry name" value="C-1-TETRAHYDROFOLATE SYNTHASE, CYTOPLASMIC"/>
    <property type="match status" value="1"/>
</dbReference>
<dbReference type="InterPro" id="IPR020631">
    <property type="entry name" value="THF_DH/CycHdrlase_NAD-bd_dom"/>
</dbReference>
<keyword evidence="16" id="KW-1185">Reference proteome</keyword>
<keyword evidence="8 12" id="KW-0560">Oxidoreductase</keyword>
<dbReference type="SUPFAM" id="SSF51735">
    <property type="entry name" value="NAD(P)-binding Rossmann-fold domains"/>
    <property type="match status" value="1"/>
</dbReference>
<accession>A0A2P1P8K2</accession>
<reference evidence="15 16" key="1">
    <citation type="submission" date="2018-03" db="EMBL/GenBank/DDBJ databases">
        <title>A gene transfer event suggests a long-term partnership between eustigmatophyte algae and a novel lineage of endosymbiotic bacteria.</title>
        <authorList>
            <person name="Yurchenko T."/>
            <person name="Sevcikova T."/>
            <person name="Pribyl P."/>
            <person name="El Karkouri K."/>
            <person name="Klimes V."/>
            <person name="Amaral R."/>
            <person name="Zbrankova V."/>
            <person name="Kim E."/>
            <person name="Raoult D."/>
            <person name="Santos L.M.A."/>
            <person name="Elias M."/>
        </authorList>
    </citation>
    <scope>NUCLEOTIDE SEQUENCE [LARGE SCALE GENOMIC DNA]</scope>
    <source>
        <strain evidence="15">CCALA 838</strain>
    </source>
</reference>
<dbReference type="CDD" id="cd01080">
    <property type="entry name" value="NAD_bind_m-THF_DH_Cyclohyd"/>
    <property type="match status" value="1"/>
</dbReference>
<sequence>MIIIDGKKIAQEILDDLKSKIVHIKPKLAIILIGDNPASQIYVGIKIKQAANIGIDAELIRLPAEVDQEVLFTIISELNIDPKVHGIIVQLPVPLHLNVQEIFNTIHPAKDVDGLNPINIGKLYSAPRVHISNDFNYEYTLYDYFIPCTALGILRLIREVSPNIGGLHIAIVNRSNLIGKPLAGLLMQRDATVTICHSYSKNLSDITSAADIVVCAIGKKDFFDRKYFKKGAIVIDVGINKGLDGDVTGDVNFDDVKSQDGFITPVPGGVGPLTVAYLLSNTYWAASNQTL</sequence>
<dbReference type="UniPathway" id="UPA00193"/>
<dbReference type="InterPro" id="IPR046346">
    <property type="entry name" value="Aminoacid_DH-like_N_sf"/>
</dbReference>
<feature type="domain" description="Tetrahydrofolate dehydrogenase/cyclohydrolase catalytic" evidence="13">
    <location>
        <begin position="4"/>
        <end position="113"/>
    </location>
</feature>
<dbReference type="InterPro" id="IPR000672">
    <property type="entry name" value="THF_DH/CycHdrlase"/>
</dbReference>
<comment type="subunit">
    <text evidence="2 12">Homodimer.</text>
</comment>
<evidence type="ECO:0000256" key="8">
    <source>
        <dbReference type="ARBA" id="ARBA00023002"/>
    </source>
</evidence>
<evidence type="ECO:0000256" key="5">
    <source>
        <dbReference type="ARBA" id="ARBA00022755"/>
    </source>
</evidence>
<dbReference type="Pfam" id="PF02882">
    <property type="entry name" value="THF_DHG_CYH_C"/>
    <property type="match status" value="1"/>
</dbReference>
<evidence type="ECO:0000259" key="14">
    <source>
        <dbReference type="Pfam" id="PF02882"/>
    </source>
</evidence>
<dbReference type="AlphaFoldDB" id="A0A2P1P8K2"/>
<dbReference type="RefSeq" id="WP_106874448.1">
    <property type="nucleotide sequence ID" value="NZ_CP027845.1"/>
</dbReference>
<dbReference type="GO" id="GO:0000105">
    <property type="term" value="P:L-histidine biosynthetic process"/>
    <property type="evidence" value="ECO:0007669"/>
    <property type="project" value="UniProtKB-KW"/>
</dbReference>
<evidence type="ECO:0000256" key="2">
    <source>
        <dbReference type="ARBA" id="ARBA00011738"/>
    </source>
</evidence>
<name>A0A2P1P8K2_9RICK</name>
<dbReference type="HAMAP" id="MF_01576">
    <property type="entry name" value="THF_DHG_CYH"/>
    <property type="match status" value="1"/>
</dbReference>
<keyword evidence="10 12" id="KW-0486">Methionine biosynthesis</keyword>
<dbReference type="InterPro" id="IPR036291">
    <property type="entry name" value="NAD(P)-bd_dom_sf"/>
</dbReference>
<evidence type="ECO:0000256" key="3">
    <source>
        <dbReference type="ARBA" id="ARBA00022563"/>
    </source>
</evidence>
<dbReference type="GO" id="GO:0006164">
    <property type="term" value="P:purine nucleotide biosynthetic process"/>
    <property type="evidence" value="ECO:0007669"/>
    <property type="project" value="UniProtKB-KW"/>
</dbReference>
<keyword evidence="9 12" id="KW-0368">Histidine biosynthesis</keyword>
<keyword evidence="3 12" id="KW-0554">One-carbon metabolism</keyword>
<comment type="catalytic activity">
    <reaction evidence="12">
        <text>(6R)-5,10-methenyltetrahydrofolate + H2O = (6R)-10-formyltetrahydrofolate + H(+)</text>
        <dbReference type="Rhea" id="RHEA:23700"/>
        <dbReference type="ChEBI" id="CHEBI:15377"/>
        <dbReference type="ChEBI" id="CHEBI:15378"/>
        <dbReference type="ChEBI" id="CHEBI:57455"/>
        <dbReference type="ChEBI" id="CHEBI:195366"/>
        <dbReference type="EC" id="3.5.4.9"/>
    </reaction>
</comment>
<dbReference type="OrthoDB" id="9803580at2"/>
<gene>
    <name evidence="12" type="primary">folD</name>
    <name evidence="15" type="ORF">phytr_6500</name>
</gene>
<comment type="caution">
    <text evidence="12">Lacks conserved residue(s) required for the propagation of feature annotation.</text>
</comment>
<proteinExistence type="inferred from homology"/>
<dbReference type="PANTHER" id="PTHR48099">
    <property type="entry name" value="C-1-TETRAHYDROFOLATE SYNTHASE, CYTOPLASMIC-RELATED"/>
    <property type="match status" value="1"/>
</dbReference>
<evidence type="ECO:0000256" key="9">
    <source>
        <dbReference type="ARBA" id="ARBA00023102"/>
    </source>
</evidence>
<dbReference type="InterPro" id="IPR020630">
    <property type="entry name" value="THF_DH/CycHdrlase_cat_dom"/>
</dbReference>
<comment type="similarity">
    <text evidence="12">Belongs to the tetrahydrofolate dehydrogenase/cyclohydrolase family.</text>
</comment>
<dbReference type="EMBL" id="CP027845">
    <property type="protein sequence ID" value="AVP87591.1"/>
    <property type="molecule type" value="Genomic_DNA"/>
</dbReference>
<evidence type="ECO:0000256" key="1">
    <source>
        <dbReference type="ARBA" id="ARBA00004777"/>
    </source>
</evidence>
<keyword evidence="5 12" id="KW-0658">Purine biosynthesis</keyword>
<evidence type="ECO:0000256" key="11">
    <source>
        <dbReference type="ARBA" id="ARBA00023268"/>
    </source>
</evidence>
<feature type="binding site" evidence="12">
    <location>
        <begin position="173"/>
        <end position="175"/>
    </location>
    <ligand>
        <name>NADP(+)</name>
        <dbReference type="ChEBI" id="CHEBI:58349"/>
    </ligand>
</feature>
<keyword evidence="7 12" id="KW-0521">NADP</keyword>
<evidence type="ECO:0000313" key="16">
    <source>
        <dbReference type="Proteomes" id="UP000241762"/>
    </source>
</evidence>
<feature type="binding site" evidence="12">
    <location>
        <position position="239"/>
    </location>
    <ligand>
        <name>NADP(+)</name>
        <dbReference type="ChEBI" id="CHEBI:58349"/>
    </ligand>
</feature>